<sequence length="202" mass="21858">MIIEKRILPVILTSVLLLACSHQPVDKADQKAADNQTTTKISAQASKKTDKKKQSQAVSQGHATANGQAAYTHSLYQYQPVESSGISSPSSKFSSELEVVADSVKEETNVDPEENQMTEKQEAADLGETVEAAEIVEDQELTDRQIIEERLALPEGSLDQYSDQEIDQSRQAAEQLGGDPGVSYQILQGQGPSAQAVGEQIE</sequence>
<evidence type="ECO:0000313" key="3">
    <source>
        <dbReference type="Proteomes" id="UP000062260"/>
    </source>
</evidence>
<keyword evidence="3" id="KW-1185">Reference proteome</keyword>
<proteinExistence type="predicted"/>
<protein>
    <submittedName>
        <fullName evidence="2">Uncharacterized protein</fullName>
    </submittedName>
</protein>
<dbReference type="AlphaFoldDB" id="A0A0X8FM61"/>
<evidence type="ECO:0000313" key="2">
    <source>
        <dbReference type="EMBL" id="AMB99187.1"/>
    </source>
</evidence>
<reference evidence="2 3" key="1">
    <citation type="journal article" date="2016" name="Genome Announc.">
        <title>Complete Genome Sequences of Aerococcus christensenii CCUG 28831T, Aerococcus sanguinicola CCUG 43001T, Aerococcus urinae CCUG 36881T, Aerococcus urinaeequi CCUG 28094T, Aerococcus urinaehominis CCUG 42038 BT, and Aerococcus viridans CCUG 4311T.</title>
        <authorList>
            <person name="Carkaci D."/>
            <person name="Dargis R."/>
            <person name="Nielsen X.C."/>
            <person name="Skovgaard O."/>
            <person name="Fuursted K."/>
            <person name="Christensen J.J."/>
        </authorList>
    </citation>
    <scope>NUCLEOTIDE SEQUENCE [LARGE SCALE GENOMIC DNA]</scope>
    <source>
        <strain evidence="2 3">CCUG42038B</strain>
    </source>
</reference>
<feature type="region of interest" description="Disordered" evidence="1">
    <location>
        <begin position="154"/>
        <end position="202"/>
    </location>
</feature>
<feature type="compositionally biased region" description="Polar residues" evidence="1">
    <location>
        <begin position="33"/>
        <end position="46"/>
    </location>
</feature>
<feature type="compositionally biased region" description="Polar residues" evidence="1">
    <location>
        <begin position="55"/>
        <end position="65"/>
    </location>
</feature>
<feature type="region of interest" description="Disordered" evidence="1">
    <location>
        <begin position="97"/>
        <end position="119"/>
    </location>
</feature>
<gene>
    <name evidence="2" type="ORF">AWM75_03825</name>
</gene>
<dbReference type="RefSeq" id="WP_067978436.1">
    <property type="nucleotide sequence ID" value="NZ_CP014163.1"/>
</dbReference>
<dbReference type="Proteomes" id="UP000062260">
    <property type="component" value="Chromosome"/>
</dbReference>
<dbReference type="PROSITE" id="PS51257">
    <property type="entry name" value="PROKAR_LIPOPROTEIN"/>
    <property type="match status" value="1"/>
</dbReference>
<dbReference type="EMBL" id="CP014163">
    <property type="protein sequence ID" value="AMB99187.1"/>
    <property type="molecule type" value="Genomic_DNA"/>
</dbReference>
<reference evidence="3" key="2">
    <citation type="submission" date="2016-01" db="EMBL/GenBank/DDBJ databases">
        <title>Six Aerococcus type strain genome sequencing and assembly using PacBio and Illumina Hiseq.</title>
        <authorList>
            <person name="Carkaci D."/>
            <person name="Dargis R."/>
            <person name="Nielsen X.C."/>
            <person name="Skovgaard O."/>
            <person name="Fuursted K."/>
            <person name="Christensen J.J."/>
        </authorList>
    </citation>
    <scope>NUCLEOTIDE SEQUENCE [LARGE SCALE GENOMIC DNA]</scope>
    <source>
        <strain evidence="3">CCUG42038B</strain>
    </source>
</reference>
<name>A0A0X8FM61_9LACT</name>
<organism evidence="2 3">
    <name type="scientific">Aerococcus urinaehominis</name>
    <dbReference type="NCBI Taxonomy" id="128944"/>
    <lineage>
        <taxon>Bacteria</taxon>
        <taxon>Bacillati</taxon>
        <taxon>Bacillota</taxon>
        <taxon>Bacilli</taxon>
        <taxon>Lactobacillales</taxon>
        <taxon>Aerococcaceae</taxon>
        <taxon>Aerococcus</taxon>
    </lineage>
</organism>
<dbReference type="STRING" id="128944.AWM75_03825"/>
<feature type="region of interest" description="Disordered" evidence="1">
    <location>
        <begin position="28"/>
        <end position="65"/>
    </location>
</feature>
<accession>A0A0X8FM61</accession>
<evidence type="ECO:0000256" key="1">
    <source>
        <dbReference type="SAM" id="MobiDB-lite"/>
    </source>
</evidence>
<dbReference type="KEGG" id="auh:AWM75_03825"/>